<dbReference type="AlphaFoldDB" id="A0A174JUF8"/>
<keyword evidence="3 7" id="KW-0378">Hydrolase</keyword>
<protein>
    <submittedName>
        <fullName evidence="7">Predicted phosphohydrolases</fullName>
        <ecNumber evidence="7">3.1.-.-</ecNumber>
    </submittedName>
</protein>
<evidence type="ECO:0000313" key="7">
    <source>
        <dbReference type="EMBL" id="CUP02271.1"/>
    </source>
</evidence>
<evidence type="ECO:0000256" key="3">
    <source>
        <dbReference type="ARBA" id="ARBA00022801"/>
    </source>
</evidence>
<dbReference type="Pfam" id="PF00149">
    <property type="entry name" value="Metallophos"/>
    <property type="match status" value="1"/>
</dbReference>
<keyword evidence="5" id="KW-1133">Transmembrane helix</keyword>
<evidence type="ECO:0000256" key="4">
    <source>
        <dbReference type="ARBA" id="ARBA00061089"/>
    </source>
</evidence>
<dbReference type="CDD" id="cd07385">
    <property type="entry name" value="MPP_YkuE_C"/>
    <property type="match status" value="1"/>
</dbReference>
<dbReference type="InterPro" id="IPR051158">
    <property type="entry name" value="Metallophosphoesterase_sf"/>
</dbReference>
<evidence type="ECO:0000256" key="2">
    <source>
        <dbReference type="ARBA" id="ARBA00022723"/>
    </source>
</evidence>
<feature type="transmembrane region" description="Helical" evidence="5">
    <location>
        <begin position="31"/>
        <end position="54"/>
    </location>
</feature>
<dbReference type="SUPFAM" id="SSF56300">
    <property type="entry name" value="Metallo-dependent phosphatases"/>
    <property type="match status" value="1"/>
</dbReference>
<feature type="transmembrane region" description="Helical" evidence="5">
    <location>
        <begin position="74"/>
        <end position="96"/>
    </location>
</feature>
<feature type="domain" description="Calcineurin-like phosphoesterase" evidence="6">
    <location>
        <begin position="143"/>
        <end position="304"/>
    </location>
</feature>
<dbReference type="Proteomes" id="UP000095576">
    <property type="component" value="Unassembled WGS sequence"/>
</dbReference>
<keyword evidence="2" id="KW-0479">Metal-binding</keyword>
<dbReference type="GO" id="GO:0046872">
    <property type="term" value="F:metal ion binding"/>
    <property type="evidence" value="ECO:0007669"/>
    <property type="project" value="UniProtKB-KW"/>
</dbReference>
<dbReference type="RefSeq" id="WP_055298717.1">
    <property type="nucleotide sequence ID" value="NZ_CAXSVM010000002.1"/>
</dbReference>
<accession>A0A174JUF8</accession>
<dbReference type="FunFam" id="3.60.21.10:FF:000028">
    <property type="entry name" value="Putative metallophosphoesterase"/>
    <property type="match status" value="1"/>
</dbReference>
<proteinExistence type="inferred from homology"/>
<dbReference type="Gene3D" id="3.60.21.10">
    <property type="match status" value="1"/>
</dbReference>
<keyword evidence="5" id="KW-0472">Membrane</keyword>
<evidence type="ECO:0000256" key="1">
    <source>
        <dbReference type="ARBA" id="ARBA00001968"/>
    </source>
</evidence>
<comment type="cofactor">
    <cofactor evidence="1">
        <name>a divalent metal cation</name>
        <dbReference type="ChEBI" id="CHEBI:60240"/>
    </cofactor>
</comment>
<gene>
    <name evidence="7" type="ORF">ERS852511_00878</name>
</gene>
<dbReference type="EMBL" id="CZAP01000002">
    <property type="protein sequence ID" value="CUP02271.1"/>
    <property type="molecule type" value="Genomic_DNA"/>
</dbReference>
<organism evidence="7 8">
    <name type="scientific">Bacteroides thetaiotaomicron</name>
    <dbReference type="NCBI Taxonomy" id="818"/>
    <lineage>
        <taxon>Bacteria</taxon>
        <taxon>Pseudomonadati</taxon>
        <taxon>Bacteroidota</taxon>
        <taxon>Bacteroidia</taxon>
        <taxon>Bacteroidales</taxon>
        <taxon>Bacteroidaceae</taxon>
        <taxon>Bacteroides</taxon>
    </lineage>
</organism>
<dbReference type="EC" id="3.1.-.-" evidence="7"/>
<evidence type="ECO:0000256" key="5">
    <source>
        <dbReference type="SAM" id="Phobius"/>
    </source>
</evidence>
<reference evidence="7 8" key="1">
    <citation type="submission" date="2015-09" db="EMBL/GenBank/DDBJ databases">
        <authorList>
            <consortium name="Pathogen Informatics"/>
        </authorList>
    </citation>
    <scope>NUCLEOTIDE SEQUENCE [LARGE SCALE GENOMIC DNA]</scope>
    <source>
        <strain evidence="7 8">2789STDY5834899</strain>
    </source>
</reference>
<sequence>MRIFFLIFLLAYVGGNVYIFIRTLQMLSGFSLAMKILLSVVYWLVAFSLVIAMLTRHIDMPVILSKSMFHIGSVWLVFTLYMIFALLIADVTKIFVPSLNHGFYYALGATCCLLLYGYYNYRHPQVNKIDVSLDKPIEGNGINIVAVSDVHLGYGTGKAMLKEYVDMINAQHPDLILIGGDLIDNSLTPLYKENMAEELARLKAPLGIYMVPGNHEYISGIDESVRFLKDTPIQLLRDSVVTLPNGVQIIGRDDRSNRSRHSLPTLLKQADHSKPIILLDHQPYNLAKTDSLGIDLQFSGHTHHGQIWPMSLITDRIYEQSHGYRKWSQSHIYVSSGLSLWGPPFRIGTNSDMAVFHLNQMAK</sequence>
<keyword evidence="5" id="KW-0812">Transmembrane</keyword>
<comment type="similarity">
    <text evidence="4">Belongs to the metallophosphoesterase superfamily.</text>
</comment>
<dbReference type="InterPro" id="IPR029052">
    <property type="entry name" value="Metallo-depent_PP-like"/>
</dbReference>
<dbReference type="InterPro" id="IPR004843">
    <property type="entry name" value="Calcineurin-like_PHP"/>
</dbReference>
<feature type="transmembrane region" description="Helical" evidence="5">
    <location>
        <begin position="102"/>
        <end position="119"/>
    </location>
</feature>
<evidence type="ECO:0000313" key="8">
    <source>
        <dbReference type="Proteomes" id="UP000095576"/>
    </source>
</evidence>
<dbReference type="PANTHER" id="PTHR31302">
    <property type="entry name" value="TRANSMEMBRANE PROTEIN WITH METALLOPHOSPHOESTERASE DOMAIN-RELATED"/>
    <property type="match status" value="1"/>
</dbReference>
<evidence type="ECO:0000259" key="6">
    <source>
        <dbReference type="Pfam" id="PF00149"/>
    </source>
</evidence>
<dbReference type="GO" id="GO:0016787">
    <property type="term" value="F:hydrolase activity"/>
    <property type="evidence" value="ECO:0007669"/>
    <property type="project" value="UniProtKB-KW"/>
</dbReference>
<name>A0A174JUF8_BACT4</name>
<dbReference type="PANTHER" id="PTHR31302:SF0">
    <property type="entry name" value="TRANSMEMBRANE PROTEIN WITH METALLOPHOSPHOESTERASE DOMAIN"/>
    <property type="match status" value="1"/>
</dbReference>